<feature type="domain" description="Major facilitator superfamily (MFS) profile" evidence="7">
    <location>
        <begin position="336"/>
        <end position="569"/>
    </location>
</feature>
<dbReference type="GO" id="GO:0022857">
    <property type="term" value="F:transmembrane transporter activity"/>
    <property type="evidence" value="ECO:0007669"/>
    <property type="project" value="InterPro"/>
</dbReference>
<evidence type="ECO:0000256" key="4">
    <source>
        <dbReference type="ARBA" id="ARBA00022989"/>
    </source>
</evidence>
<comment type="similarity">
    <text evidence="2">Belongs to the major facilitator superfamily. MFSD6 family.</text>
</comment>
<feature type="transmembrane region" description="Helical" evidence="6">
    <location>
        <begin position="65"/>
        <end position="84"/>
    </location>
</feature>
<dbReference type="EMBL" id="JABXBU010002230">
    <property type="protein sequence ID" value="KAF8768277.1"/>
    <property type="molecule type" value="Genomic_DNA"/>
</dbReference>
<dbReference type="AlphaFoldDB" id="A0A8T0EA68"/>
<sequence length="569" mass="63156">MEDNFPETMDIKEASYSQKWKFWKDENFKRLLPIKAHYLLIFGGSSAIYPYIYIYAKQLGMTADVVGYITSAMWCITVLSRPLLGGLADYFQKFKLVLICMLVTSIVTDLGLSFIPMPKQGNNSNSTINSTVICHQNNSYSIQYRTDACGTTLSDCTQNCLLSCSLCEANSINCIDDTSEEALIGCLEKFSISCADDTTKNKCKTGVTENSTDSDYSVVKNPPLQIALFSTFATIFFICQTTVESLSDAACGKALEDKMELYGRQRMWGTIGWGLFSLLAGSLNHAFSESDSVINYMPGFYTSVVFYTLDVFMISKLQLKHSRSTTNVFKDVGWLLLRPRILFFILQVAGIGMIRGIFTTYLLWYLENLGASALLLGSITSVQSFLGEVPFLFISGWIIRKIGHLNVFTMSFIAHGLRFLAYAFIENPLWGLLIEFLQGPSYGSFYAALTTYVKLVAPKGAEATVQGISLAALEGLGTAAGSLLGGYWMHQDGRQAFFQAGILSIVFGMATCIMNGLIMCKLVKDTRGFNVSEKDTRDEKSDKARLGSYLHVPAWEAETKEKKLSDSQE</sequence>
<feature type="transmembrane region" description="Helical" evidence="6">
    <location>
        <begin position="370"/>
        <end position="393"/>
    </location>
</feature>
<dbReference type="InterPro" id="IPR024989">
    <property type="entry name" value="MFS_assoc_dom"/>
</dbReference>
<proteinExistence type="inferred from homology"/>
<protein>
    <submittedName>
        <fullName evidence="8">Major facilitator superfamily like protein</fullName>
    </submittedName>
</protein>
<accession>A0A8T0EA68</accession>
<evidence type="ECO:0000256" key="6">
    <source>
        <dbReference type="SAM" id="Phobius"/>
    </source>
</evidence>
<dbReference type="InterPro" id="IPR036259">
    <property type="entry name" value="MFS_trans_sf"/>
</dbReference>
<feature type="transmembrane region" description="Helical" evidence="6">
    <location>
        <begin position="496"/>
        <end position="518"/>
    </location>
</feature>
<comment type="caution">
    <text evidence="8">The sequence shown here is derived from an EMBL/GenBank/DDBJ whole genome shotgun (WGS) entry which is preliminary data.</text>
</comment>
<reference evidence="8" key="2">
    <citation type="submission" date="2020-06" db="EMBL/GenBank/DDBJ databases">
        <authorList>
            <person name="Sheffer M."/>
        </authorList>
    </citation>
    <scope>NUCLEOTIDE SEQUENCE</scope>
</reference>
<dbReference type="Gene3D" id="1.20.1250.20">
    <property type="entry name" value="MFS general substrate transporter like domains"/>
    <property type="match status" value="2"/>
</dbReference>
<dbReference type="Proteomes" id="UP000807504">
    <property type="component" value="Unassembled WGS sequence"/>
</dbReference>
<gene>
    <name evidence="8" type="ORF">HNY73_021116</name>
</gene>
<dbReference type="GO" id="GO:0016020">
    <property type="term" value="C:membrane"/>
    <property type="evidence" value="ECO:0007669"/>
    <property type="project" value="UniProtKB-SubCell"/>
</dbReference>
<evidence type="ECO:0000259" key="7">
    <source>
        <dbReference type="PROSITE" id="PS50850"/>
    </source>
</evidence>
<organism evidence="8 9">
    <name type="scientific">Argiope bruennichi</name>
    <name type="common">Wasp spider</name>
    <name type="synonym">Aranea bruennichi</name>
    <dbReference type="NCBI Taxonomy" id="94029"/>
    <lineage>
        <taxon>Eukaryota</taxon>
        <taxon>Metazoa</taxon>
        <taxon>Ecdysozoa</taxon>
        <taxon>Arthropoda</taxon>
        <taxon>Chelicerata</taxon>
        <taxon>Arachnida</taxon>
        <taxon>Araneae</taxon>
        <taxon>Araneomorphae</taxon>
        <taxon>Entelegynae</taxon>
        <taxon>Araneoidea</taxon>
        <taxon>Araneidae</taxon>
        <taxon>Argiope</taxon>
    </lineage>
</organism>
<dbReference type="SUPFAM" id="SSF103473">
    <property type="entry name" value="MFS general substrate transporter"/>
    <property type="match status" value="1"/>
</dbReference>
<feature type="transmembrane region" description="Helical" evidence="6">
    <location>
        <begin position="340"/>
        <end position="364"/>
    </location>
</feature>
<evidence type="ECO:0000256" key="2">
    <source>
        <dbReference type="ARBA" id="ARBA00005241"/>
    </source>
</evidence>
<keyword evidence="9" id="KW-1185">Reference proteome</keyword>
<feature type="transmembrane region" description="Helical" evidence="6">
    <location>
        <begin position="405"/>
        <end position="425"/>
    </location>
</feature>
<comment type="subcellular location">
    <subcellularLocation>
        <location evidence="1">Membrane</location>
        <topology evidence="1">Multi-pass membrane protein</topology>
    </subcellularLocation>
</comment>
<keyword evidence="3 6" id="KW-0812">Transmembrane</keyword>
<evidence type="ECO:0000313" key="8">
    <source>
        <dbReference type="EMBL" id="KAF8768277.1"/>
    </source>
</evidence>
<dbReference type="PANTHER" id="PTHR16172">
    <property type="entry name" value="MAJOR FACILITATOR SUPERFAMILY DOMAIN-CONTAINING PROTEIN 6-LIKE"/>
    <property type="match status" value="1"/>
</dbReference>
<dbReference type="PROSITE" id="PS50850">
    <property type="entry name" value="MFS"/>
    <property type="match status" value="1"/>
</dbReference>
<dbReference type="InterPro" id="IPR020846">
    <property type="entry name" value="MFS_dom"/>
</dbReference>
<keyword evidence="4 6" id="KW-1133">Transmembrane helix</keyword>
<dbReference type="PANTHER" id="PTHR16172:SF30">
    <property type="entry name" value="SUGAR BABY, ISOFORM C"/>
    <property type="match status" value="1"/>
</dbReference>
<evidence type="ECO:0000256" key="1">
    <source>
        <dbReference type="ARBA" id="ARBA00004141"/>
    </source>
</evidence>
<dbReference type="CDD" id="cd17335">
    <property type="entry name" value="MFS_MFSD6"/>
    <property type="match status" value="1"/>
</dbReference>
<feature type="transmembrane region" description="Helical" evidence="6">
    <location>
        <begin position="299"/>
        <end position="319"/>
    </location>
</feature>
<feature type="transmembrane region" description="Helical" evidence="6">
    <location>
        <begin position="96"/>
        <end position="115"/>
    </location>
</feature>
<keyword evidence="5 6" id="KW-0472">Membrane</keyword>
<reference evidence="8" key="1">
    <citation type="journal article" date="2020" name="bioRxiv">
        <title>Chromosome-level reference genome of the European wasp spider Argiope bruennichi: a resource for studies on range expansion and evolutionary adaptation.</title>
        <authorList>
            <person name="Sheffer M.M."/>
            <person name="Hoppe A."/>
            <person name="Krehenwinkel H."/>
            <person name="Uhl G."/>
            <person name="Kuss A.W."/>
            <person name="Jensen L."/>
            <person name="Jensen C."/>
            <person name="Gillespie R.G."/>
            <person name="Hoff K.J."/>
            <person name="Prost S."/>
        </authorList>
    </citation>
    <scope>NUCLEOTIDE SEQUENCE</scope>
</reference>
<feature type="transmembrane region" description="Helical" evidence="6">
    <location>
        <begin position="36"/>
        <end position="53"/>
    </location>
</feature>
<feature type="transmembrane region" description="Helical" evidence="6">
    <location>
        <begin position="267"/>
        <end position="287"/>
    </location>
</feature>
<evidence type="ECO:0000256" key="5">
    <source>
        <dbReference type="ARBA" id="ARBA00023136"/>
    </source>
</evidence>
<evidence type="ECO:0000256" key="3">
    <source>
        <dbReference type="ARBA" id="ARBA00022692"/>
    </source>
</evidence>
<dbReference type="InterPro" id="IPR051717">
    <property type="entry name" value="MFS_MFSD6"/>
</dbReference>
<feature type="transmembrane region" description="Helical" evidence="6">
    <location>
        <begin position="226"/>
        <end position="246"/>
    </location>
</feature>
<evidence type="ECO:0000313" key="9">
    <source>
        <dbReference type="Proteomes" id="UP000807504"/>
    </source>
</evidence>
<dbReference type="Pfam" id="PF12832">
    <property type="entry name" value="MFS_1_like"/>
    <property type="match status" value="1"/>
</dbReference>
<name>A0A8T0EA68_ARGBR</name>